<dbReference type="PANTHER" id="PTHR15004">
    <property type="entry name" value="GLUTAMYL-TRNA(GLN) AMIDOTRANSFERASE SUBUNIT C, MITOCHONDRIAL"/>
    <property type="match status" value="1"/>
</dbReference>
<comment type="catalytic activity">
    <reaction evidence="1">
        <text>L-aspartyl-tRNA(Asn) + L-glutamine + ATP + H2O = L-asparaginyl-tRNA(Asn) + L-glutamate + ADP + phosphate + 2 H(+)</text>
        <dbReference type="Rhea" id="RHEA:14513"/>
        <dbReference type="Rhea" id="RHEA-COMP:9674"/>
        <dbReference type="Rhea" id="RHEA-COMP:9677"/>
        <dbReference type="ChEBI" id="CHEBI:15377"/>
        <dbReference type="ChEBI" id="CHEBI:15378"/>
        <dbReference type="ChEBI" id="CHEBI:29985"/>
        <dbReference type="ChEBI" id="CHEBI:30616"/>
        <dbReference type="ChEBI" id="CHEBI:43474"/>
        <dbReference type="ChEBI" id="CHEBI:58359"/>
        <dbReference type="ChEBI" id="CHEBI:78515"/>
        <dbReference type="ChEBI" id="CHEBI:78516"/>
        <dbReference type="ChEBI" id="CHEBI:456216"/>
    </reaction>
</comment>
<name>A0A1F6NW86_9BACT</name>
<sequence length="95" mass="10797">MALSLEEVRKIAKLARLNLTEAEEKRHAETISVVLDYMNILNEVNTDGVEITSQVTGLSDVMRPDEPRNCEIKKELINQMPETEDNELKVPAVFE</sequence>
<accession>A0A1F6NW86</accession>
<keyword evidence="1" id="KW-0436">Ligase</keyword>
<keyword evidence="1" id="KW-0547">Nucleotide-binding</keyword>
<gene>
    <name evidence="1" type="primary">gatC</name>
    <name evidence="2" type="ORF">A3J93_00500</name>
</gene>
<dbReference type="PANTHER" id="PTHR15004:SF0">
    <property type="entry name" value="GLUTAMYL-TRNA(GLN) AMIDOTRANSFERASE SUBUNIT C, MITOCHONDRIAL"/>
    <property type="match status" value="1"/>
</dbReference>
<evidence type="ECO:0000313" key="2">
    <source>
        <dbReference type="EMBL" id="OGH88206.1"/>
    </source>
</evidence>
<dbReference type="HAMAP" id="MF_00122">
    <property type="entry name" value="GatC"/>
    <property type="match status" value="1"/>
</dbReference>
<dbReference type="EMBL" id="MFQZ01000005">
    <property type="protein sequence ID" value="OGH88206.1"/>
    <property type="molecule type" value="Genomic_DNA"/>
</dbReference>
<comment type="similarity">
    <text evidence="1">Belongs to the GatC family.</text>
</comment>
<protein>
    <recommendedName>
        <fullName evidence="1">Aspartyl/glutamyl-tRNA(Asn/Gln) amidotransferase subunit C</fullName>
        <shortName evidence="1">Asp/Glu-ADT subunit C</shortName>
        <ecNumber evidence="1">6.3.5.-</ecNumber>
    </recommendedName>
</protein>
<dbReference type="GO" id="GO:0006450">
    <property type="term" value="P:regulation of translational fidelity"/>
    <property type="evidence" value="ECO:0007669"/>
    <property type="project" value="InterPro"/>
</dbReference>
<dbReference type="GO" id="GO:0070681">
    <property type="term" value="P:glutaminyl-tRNAGln biosynthesis via transamidation"/>
    <property type="evidence" value="ECO:0007669"/>
    <property type="project" value="TreeGrafter"/>
</dbReference>
<dbReference type="GO" id="GO:0050567">
    <property type="term" value="F:glutaminyl-tRNA synthase (glutamine-hydrolyzing) activity"/>
    <property type="evidence" value="ECO:0007669"/>
    <property type="project" value="UniProtKB-UniRule"/>
</dbReference>
<dbReference type="InterPro" id="IPR003837">
    <property type="entry name" value="GatC"/>
</dbReference>
<dbReference type="Pfam" id="PF02686">
    <property type="entry name" value="GatC"/>
    <property type="match status" value="1"/>
</dbReference>
<proteinExistence type="inferred from homology"/>
<dbReference type="Gene3D" id="1.10.20.60">
    <property type="entry name" value="Glu-tRNAGln amidotransferase C subunit, N-terminal domain"/>
    <property type="match status" value="1"/>
</dbReference>
<dbReference type="GO" id="GO:0005524">
    <property type="term" value="F:ATP binding"/>
    <property type="evidence" value="ECO:0007669"/>
    <property type="project" value="UniProtKB-KW"/>
</dbReference>
<comment type="caution">
    <text evidence="2">The sequence shown here is derived from an EMBL/GenBank/DDBJ whole genome shotgun (WGS) entry which is preliminary data.</text>
</comment>
<dbReference type="STRING" id="1798704.A3J93_00500"/>
<reference evidence="2 3" key="1">
    <citation type="journal article" date="2016" name="Nat. Commun.">
        <title>Thousands of microbial genomes shed light on interconnected biogeochemical processes in an aquifer system.</title>
        <authorList>
            <person name="Anantharaman K."/>
            <person name="Brown C.T."/>
            <person name="Hug L.A."/>
            <person name="Sharon I."/>
            <person name="Castelle C.J."/>
            <person name="Probst A.J."/>
            <person name="Thomas B.C."/>
            <person name="Singh A."/>
            <person name="Wilkins M.J."/>
            <person name="Karaoz U."/>
            <person name="Brodie E.L."/>
            <person name="Williams K.H."/>
            <person name="Hubbard S.S."/>
            <person name="Banfield J.F."/>
        </authorList>
    </citation>
    <scope>NUCLEOTIDE SEQUENCE [LARGE SCALE GENOMIC DNA]</scope>
</reference>
<keyword evidence="1" id="KW-0648">Protein biosynthesis</keyword>
<evidence type="ECO:0000313" key="3">
    <source>
        <dbReference type="Proteomes" id="UP000177907"/>
    </source>
</evidence>
<dbReference type="NCBIfam" id="TIGR00135">
    <property type="entry name" value="gatC"/>
    <property type="match status" value="1"/>
</dbReference>
<comment type="function">
    <text evidence="1">Allows the formation of correctly charged Asn-tRNA(Asn) or Gln-tRNA(Gln) through the transamidation of misacylated Asp-tRNA(Asn) or Glu-tRNA(Gln) in organisms which lack either or both of asparaginyl-tRNA or glutaminyl-tRNA synthetases. The reaction takes place in the presence of glutamine and ATP through an activated phospho-Asp-tRNA(Asn) or phospho-Glu-tRNA(Gln).</text>
</comment>
<dbReference type="GO" id="GO:0050566">
    <property type="term" value="F:asparaginyl-tRNA synthase (glutamine-hydrolyzing) activity"/>
    <property type="evidence" value="ECO:0007669"/>
    <property type="project" value="RHEA"/>
</dbReference>
<comment type="catalytic activity">
    <reaction evidence="1">
        <text>L-glutamyl-tRNA(Gln) + L-glutamine + ATP + H2O = L-glutaminyl-tRNA(Gln) + L-glutamate + ADP + phosphate + H(+)</text>
        <dbReference type="Rhea" id="RHEA:17521"/>
        <dbReference type="Rhea" id="RHEA-COMP:9681"/>
        <dbReference type="Rhea" id="RHEA-COMP:9684"/>
        <dbReference type="ChEBI" id="CHEBI:15377"/>
        <dbReference type="ChEBI" id="CHEBI:15378"/>
        <dbReference type="ChEBI" id="CHEBI:29985"/>
        <dbReference type="ChEBI" id="CHEBI:30616"/>
        <dbReference type="ChEBI" id="CHEBI:43474"/>
        <dbReference type="ChEBI" id="CHEBI:58359"/>
        <dbReference type="ChEBI" id="CHEBI:78520"/>
        <dbReference type="ChEBI" id="CHEBI:78521"/>
        <dbReference type="ChEBI" id="CHEBI:456216"/>
    </reaction>
</comment>
<dbReference type="Proteomes" id="UP000177907">
    <property type="component" value="Unassembled WGS sequence"/>
</dbReference>
<organism evidence="2 3">
    <name type="scientific">Candidatus Magasanikbacteria bacterium RIFOXYC2_FULL_42_28</name>
    <dbReference type="NCBI Taxonomy" id="1798704"/>
    <lineage>
        <taxon>Bacteria</taxon>
        <taxon>Candidatus Magasanikiibacteriota</taxon>
    </lineage>
</organism>
<keyword evidence="1" id="KW-0067">ATP-binding</keyword>
<dbReference type="InterPro" id="IPR036113">
    <property type="entry name" value="Asp/Glu-ADT_sf_sub_c"/>
</dbReference>
<dbReference type="SUPFAM" id="SSF141000">
    <property type="entry name" value="Glu-tRNAGln amidotransferase C subunit"/>
    <property type="match status" value="1"/>
</dbReference>
<dbReference type="GO" id="GO:0006412">
    <property type="term" value="P:translation"/>
    <property type="evidence" value="ECO:0007669"/>
    <property type="project" value="UniProtKB-UniRule"/>
</dbReference>
<dbReference type="AlphaFoldDB" id="A0A1F6NW86"/>
<evidence type="ECO:0000256" key="1">
    <source>
        <dbReference type="HAMAP-Rule" id="MF_00122"/>
    </source>
</evidence>
<comment type="subunit">
    <text evidence="1">Heterotrimer of A, B and C subunits.</text>
</comment>
<dbReference type="EC" id="6.3.5.-" evidence="1"/>